<dbReference type="SUPFAM" id="SSF50382">
    <property type="entry name" value="Agglutinin"/>
    <property type="match status" value="2"/>
</dbReference>
<dbReference type="InterPro" id="IPR053237">
    <property type="entry name" value="Natterin_C"/>
</dbReference>
<dbReference type="Gene3D" id="2.80.10.50">
    <property type="match status" value="1"/>
</dbReference>
<evidence type="ECO:0000313" key="2">
    <source>
        <dbReference type="EMBL" id="CAI9776770.1"/>
    </source>
</evidence>
<sequence length="218" mass="24697">MGLVHIRCSYNNKYWHKQSENSLWIAPLPDESNENHSDWSCTLFKPIYVNGQDATQGIHFRSKSPNNELCDVCTIIDWETLLVLPKHVAFKGNNGKYLTAAFKEGHQYVHFSSDDIEAPGVSTISNETRLEISKIVVSRDIYNVDYHLLDSRIYNQTMITMATENVVNDSQEPNTVDLKVSYVETKTATWNLSVSLKLGAKLTFETGIPLIIDGKVEL</sequence>
<gene>
    <name evidence="2" type="ORF">FPE_LOCUS24200</name>
</gene>
<dbReference type="SUPFAM" id="SSF56973">
    <property type="entry name" value="Aerolisin/ETX pore-forming domain"/>
    <property type="match status" value="1"/>
</dbReference>
<dbReference type="Proteomes" id="UP000834106">
    <property type="component" value="Chromosome 15"/>
</dbReference>
<name>A0AAD2E6M6_9LAMI</name>
<dbReference type="Gene3D" id="2.170.15.10">
    <property type="entry name" value="Proaerolysin, chain A, domain 3"/>
    <property type="match status" value="1"/>
</dbReference>
<dbReference type="PANTHER" id="PTHR39244">
    <property type="entry name" value="NATTERIN-4"/>
    <property type="match status" value="1"/>
</dbReference>
<organism evidence="2 3">
    <name type="scientific">Fraxinus pennsylvanica</name>
    <dbReference type="NCBI Taxonomy" id="56036"/>
    <lineage>
        <taxon>Eukaryota</taxon>
        <taxon>Viridiplantae</taxon>
        <taxon>Streptophyta</taxon>
        <taxon>Embryophyta</taxon>
        <taxon>Tracheophyta</taxon>
        <taxon>Spermatophyta</taxon>
        <taxon>Magnoliopsida</taxon>
        <taxon>eudicotyledons</taxon>
        <taxon>Gunneridae</taxon>
        <taxon>Pentapetalae</taxon>
        <taxon>asterids</taxon>
        <taxon>lamiids</taxon>
        <taxon>Lamiales</taxon>
        <taxon>Oleaceae</taxon>
        <taxon>Oleeae</taxon>
        <taxon>Fraxinus</taxon>
    </lineage>
</organism>
<protein>
    <recommendedName>
        <fullName evidence="1">Agglutinin domain-containing protein</fullName>
    </recommendedName>
</protein>
<feature type="domain" description="Agglutinin" evidence="1">
    <location>
        <begin position="2"/>
        <end position="53"/>
    </location>
</feature>
<reference evidence="2" key="1">
    <citation type="submission" date="2023-05" db="EMBL/GenBank/DDBJ databases">
        <authorList>
            <person name="Huff M."/>
        </authorList>
    </citation>
    <scope>NUCLEOTIDE SEQUENCE</scope>
</reference>
<dbReference type="AlphaFoldDB" id="A0AAD2E6M6"/>
<dbReference type="InterPro" id="IPR036242">
    <property type="entry name" value="Agglutinin_dom_sf"/>
</dbReference>
<dbReference type="InterPro" id="IPR008998">
    <property type="entry name" value="Agglutinin"/>
</dbReference>
<evidence type="ECO:0000259" key="1">
    <source>
        <dbReference type="Pfam" id="PF07468"/>
    </source>
</evidence>
<accession>A0AAD2E6M6</accession>
<dbReference type="Pfam" id="PF07468">
    <property type="entry name" value="Agglutinin"/>
    <property type="match status" value="1"/>
</dbReference>
<dbReference type="PANTHER" id="PTHR39244:SF5">
    <property type="entry name" value="NATTERIN-3-LIKE"/>
    <property type="match status" value="1"/>
</dbReference>
<proteinExistence type="predicted"/>
<keyword evidence="3" id="KW-1185">Reference proteome</keyword>
<dbReference type="EMBL" id="OU503050">
    <property type="protein sequence ID" value="CAI9776770.1"/>
    <property type="molecule type" value="Genomic_DNA"/>
</dbReference>
<evidence type="ECO:0000313" key="3">
    <source>
        <dbReference type="Proteomes" id="UP000834106"/>
    </source>
</evidence>